<evidence type="ECO:0000256" key="11">
    <source>
        <dbReference type="ARBA" id="ARBA00022957"/>
    </source>
</evidence>
<dbReference type="GO" id="GO:0009535">
    <property type="term" value="C:chloroplast thylakoid membrane"/>
    <property type="evidence" value="ECO:0007669"/>
    <property type="project" value="UniProtKB-SubCell"/>
</dbReference>
<evidence type="ECO:0000256" key="12">
    <source>
        <dbReference type="ARBA" id="ARBA00022967"/>
    </source>
</evidence>
<evidence type="ECO:0000256" key="1">
    <source>
        <dbReference type="ARBA" id="ARBA00004059"/>
    </source>
</evidence>
<dbReference type="PANTHER" id="PTHR33269:SF17">
    <property type="entry name" value="NADH-UBIQUINONE OXIDOREDUCTASE CHAIN 6"/>
    <property type="match status" value="1"/>
</dbReference>
<keyword evidence="15 19" id="KW-0793">Thylakoid</keyword>
<evidence type="ECO:0000256" key="10">
    <source>
        <dbReference type="ARBA" id="ARBA00022857"/>
    </source>
</evidence>
<dbReference type="EMBL" id="PQ140141">
    <property type="protein sequence ID" value="XDR06695.1"/>
    <property type="molecule type" value="Genomic_DNA"/>
</dbReference>
<evidence type="ECO:0000256" key="2">
    <source>
        <dbReference type="ARBA" id="ARBA00004454"/>
    </source>
</evidence>
<evidence type="ECO:0000256" key="5">
    <source>
        <dbReference type="ARBA" id="ARBA00018131"/>
    </source>
</evidence>
<evidence type="ECO:0000256" key="7">
    <source>
        <dbReference type="ARBA" id="ARBA00022528"/>
    </source>
</evidence>
<dbReference type="FunFam" id="1.20.120.1200:FF:000002">
    <property type="entry name" value="NAD(P)H-quinone oxidoreductase subunit 6, chloroplastic"/>
    <property type="match status" value="1"/>
</dbReference>
<comment type="catalytic activity">
    <reaction evidence="18 19">
        <text>a plastoquinone + NADH + (n+1) H(+)(in) = a plastoquinol + NAD(+) + n H(+)(out)</text>
        <dbReference type="Rhea" id="RHEA:42608"/>
        <dbReference type="Rhea" id="RHEA-COMP:9561"/>
        <dbReference type="Rhea" id="RHEA-COMP:9562"/>
        <dbReference type="ChEBI" id="CHEBI:15378"/>
        <dbReference type="ChEBI" id="CHEBI:17757"/>
        <dbReference type="ChEBI" id="CHEBI:57540"/>
        <dbReference type="ChEBI" id="CHEBI:57945"/>
        <dbReference type="ChEBI" id="CHEBI:62192"/>
    </reaction>
</comment>
<protein>
    <recommendedName>
        <fullName evidence="5 19">NAD(P)H-quinone oxidoreductase subunit 6, chloroplastic</fullName>
        <ecNumber evidence="19">7.1.1.-</ecNumber>
    </recommendedName>
</protein>
<dbReference type="GO" id="GO:0008137">
    <property type="term" value="F:NADH dehydrogenase (ubiquinone) activity"/>
    <property type="evidence" value="ECO:0007669"/>
    <property type="project" value="UniProtKB-UniRule"/>
</dbReference>
<keyword evidence="9 19" id="KW-0874">Quinone</keyword>
<gene>
    <name evidence="20" type="primary">ndhG</name>
</gene>
<dbReference type="AlphaFoldDB" id="A0AB39U2V5"/>
<keyword evidence="19 20" id="KW-0934">Plastid</keyword>
<evidence type="ECO:0000256" key="8">
    <source>
        <dbReference type="ARBA" id="ARBA00022692"/>
    </source>
</evidence>
<evidence type="ECO:0000313" key="20">
    <source>
        <dbReference type="EMBL" id="XDR06779.1"/>
    </source>
</evidence>
<keyword evidence="12" id="KW-1278">Translocase</keyword>
<comment type="catalytic activity">
    <reaction evidence="17 19">
        <text>a plastoquinone + NADPH + (n+1) H(+)(in) = a plastoquinol + NADP(+) + n H(+)(out)</text>
        <dbReference type="Rhea" id="RHEA:42612"/>
        <dbReference type="Rhea" id="RHEA-COMP:9561"/>
        <dbReference type="Rhea" id="RHEA-COMP:9562"/>
        <dbReference type="ChEBI" id="CHEBI:15378"/>
        <dbReference type="ChEBI" id="CHEBI:17757"/>
        <dbReference type="ChEBI" id="CHEBI:57783"/>
        <dbReference type="ChEBI" id="CHEBI:58349"/>
        <dbReference type="ChEBI" id="CHEBI:62192"/>
    </reaction>
</comment>
<feature type="transmembrane region" description="Helical" evidence="19">
    <location>
        <begin position="148"/>
        <end position="171"/>
    </location>
</feature>
<evidence type="ECO:0000256" key="19">
    <source>
        <dbReference type="RuleBase" id="RU004431"/>
    </source>
</evidence>
<evidence type="ECO:0000256" key="9">
    <source>
        <dbReference type="ARBA" id="ARBA00022719"/>
    </source>
</evidence>
<dbReference type="Pfam" id="PF00499">
    <property type="entry name" value="Oxidored_q3"/>
    <property type="match status" value="1"/>
</dbReference>
<comment type="similarity">
    <text evidence="3 19">Belongs to the complex I subunit 6 family.</text>
</comment>
<dbReference type="EMBL" id="PQ140142">
    <property type="protein sequence ID" value="XDR06779.1"/>
    <property type="molecule type" value="Genomic_DNA"/>
</dbReference>
<evidence type="ECO:0000256" key="18">
    <source>
        <dbReference type="ARBA" id="ARBA00048026"/>
    </source>
</evidence>
<keyword evidence="10 19" id="KW-0521">NADP</keyword>
<evidence type="ECO:0000256" key="13">
    <source>
        <dbReference type="ARBA" id="ARBA00022989"/>
    </source>
</evidence>
<dbReference type="InterPro" id="IPR001457">
    <property type="entry name" value="NADH_UbQ/plastoQ_OxRdtase_su6"/>
</dbReference>
<comment type="subcellular location">
    <subcellularLocation>
        <location evidence="2">Plastid</location>
        <location evidence="2">Chloroplast thylakoid membrane</location>
        <topology evidence="2">Multi-pass membrane protein</topology>
    </subcellularLocation>
</comment>
<evidence type="ECO:0000256" key="6">
    <source>
        <dbReference type="ARBA" id="ARBA00022448"/>
    </source>
</evidence>
<dbReference type="PANTHER" id="PTHR33269">
    <property type="entry name" value="NADH-UBIQUINONE OXIDOREDUCTASE CHAIN 6"/>
    <property type="match status" value="1"/>
</dbReference>
<keyword evidence="8 19" id="KW-0812">Transmembrane</keyword>
<accession>A0AB39U2V5</accession>
<evidence type="ECO:0000256" key="17">
    <source>
        <dbReference type="ARBA" id="ARBA00047726"/>
    </source>
</evidence>
<dbReference type="InterPro" id="IPR042106">
    <property type="entry name" value="Nuo/plastoQ_OxRdtase_6_NuoJ"/>
</dbReference>
<feature type="transmembrane region" description="Helical" evidence="19">
    <location>
        <begin position="6"/>
        <end position="29"/>
    </location>
</feature>
<keyword evidence="16 19" id="KW-0472">Membrane</keyword>
<evidence type="ECO:0000256" key="4">
    <source>
        <dbReference type="ARBA" id="ARBA00011199"/>
    </source>
</evidence>
<feature type="transmembrane region" description="Helical" evidence="19">
    <location>
        <begin position="36"/>
        <end position="53"/>
    </location>
</feature>
<dbReference type="EC" id="7.1.1.-" evidence="19"/>
<organism evidence="20">
    <name type="scientific">Ophioglossum hongii</name>
    <dbReference type="NCBI Taxonomy" id="3238578"/>
    <lineage>
        <taxon>Eukaryota</taxon>
        <taxon>Viridiplantae</taxon>
        <taxon>Streptophyta</taxon>
        <taxon>Embryophyta</taxon>
        <taxon>Tracheophyta</taxon>
        <taxon>Polypodiopsida</taxon>
        <taxon>Ophioglossidae</taxon>
        <taxon>Ophioglossales</taxon>
        <taxon>Ophioglossaceae</taxon>
        <taxon>Ophioglossoideae</taxon>
        <taxon>Ophioglossum</taxon>
    </lineage>
</organism>
<keyword evidence="11 19" id="KW-0618">Plastoquinone</keyword>
<evidence type="ECO:0000256" key="14">
    <source>
        <dbReference type="ARBA" id="ARBA00023027"/>
    </source>
</evidence>
<sequence length="197" mass="21439">MDFSESIKRVFLSVIESGIILGSSGVVLLTNTVHSVFLLALVFIPISLPYLMLDADFVAAAQVSIYVGAVNVLIAFAVMSTKNSEDANFASPRTAGDSITLLICTILFLLLIIMILDTPWSDIYHTERLNGIMDQSASSSVRRIGYQLLTYFSFPFELLSVLLLIALVGAIDIARRDIFIGVPDDGASQSEDDLPPF</sequence>
<evidence type="ECO:0000256" key="3">
    <source>
        <dbReference type="ARBA" id="ARBA00005698"/>
    </source>
</evidence>
<feature type="transmembrane region" description="Helical" evidence="19">
    <location>
        <begin position="59"/>
        <end position="78"/>
    </location>
</feature>
<evidence type="ECO:0000256" key="16">
    <source>
        <dbReference type="ARBA" id="ARBA00023136"/>
    </source>
</evidence>
<keyword evidence="7 19" id="KW-0150">Chloroplast</keyword>
<dbReference type="GO" id="GO:0048038">
    <property type="term" value="F:quinone binding"/>
    <property type="evidence" value="ECO:0007669"/>
    <property type="project" value="UniProtKB-KW"/>
</dbReference>
<keyword evidence="14 19" id="KW-0520">NAD</keyword>
<feature type="transmembrane region" description="Helical" evidence="19">
    <location>
        <begin position="99"/>
        <end position="116"/>
    </location>
</feature>
<keyword evidence="6" id="KW-0813">Transport</keyword>
<keyword evidence="13 19" id="KW-1133">Transmembrane helix</keyword>
<comment type="subunit">
    <text evidence="4 19">NDH is composed of at least 16 different subunits, 5 of which are encoded in the nucleus.</text>
</comment>
<dbReference type="Gene3D" id="1.20.120.1200">
    <property type="entry name" value="NADH-ubiquinone/plastoquinone oxidoreductase chain 6, subunit NuoJ"/>
    <property type="match status" value="1"/>
</dbReference>
<proteinExistence type="inferred from homology"/>
<comment type="function">
    <text evidence="1 19">NDH shuttles electrons from NAD(P)H:plastoquinone, via FMN and iron-sulfur (Fe-S) centers, to quinones in the photosynthetic chain and possibly in a chloroplast respiratory chain. The immediate electron acceptor for the enzyme in this species is believed to be plastoquinone. Couples the redox reaction to proton translocation, and thus conserves the redox energy in a proton gradient.</text>
</comment>
<name>A0AB39U2V5_9MONI</name>
<reference evidence="20" key="1">
    <citation type="submission" date="2024-07" db="EMBL/GenBank/DDBJ databases">
        <authorList>
            <person name="Jiangping S."/>
            <person name="Xinsheng Q."/>
            <person name="Yuehong Y."/>
            <person name="Minyu L."/>
        </authorList>
    </citation>
    <scope>NUCLEOTIDE SEQUENCE</scope>
</reference>
<geneLocation type="chloroplast" evidence="20"/>
<evidence type="ECO:0000256" key="15">
    <source>
        <dbReference type="ARBA" id="ARBA00023078"/>
    </source>
</evidence>